<evidence type="ECO:0000313" key="3">
    <source>
        <dbReference type="Proteomes" id="UP001054837"/>
    </source>
</evidence>
<reference evidence="2 3" key="1">
    <citation type="submission" date="2021-06" db="EMBL/GenBank/DDBJ databases">
        <title>Caerostris darwini draft genome.</title>
        <authorList>
            <person name="Kono N."/>
            <person name="Arakawa K."/>
        </authorList>
    </citation>
    <scope>NUCLEOTIDE SEQUENCE [LARGE SCALE GENOMIC DNA]</scope>
</reference>
<organism evidence="2 3">
    <name type="scientific">Caerostris darwini</name>
    <dbReference type="NCBI Taxonomy" id="1538125"/>
    <lineage>
        <taxon>Eukaryota</taxon>
        <taxon>Metazoa</taxon>
        <taxon>Ecdysozoa</taxon>
        <taxon>Arthropoda</taxon>
        <taxon>Chelicerata</taxon>
        <taxon>Arachnida</taxon>
        <taxon>Araneae</taxon>
        <taxon>Araneomorphae</taxon>
        <taxon>Entelegynae</taxon>
        <taxon>Araneoidea</taxon>
        <taxon>Araneidae</taxon>
        <taxon>Caerostris</taxon>
    </lineage>
</organism>
<comment type="caution">
    <text evidence="2">The sequence shown here is derived from an EMBL/GenBank/DDBJ whole genome shotgun (WGS) entry which is preliminary data.</text>
</comment>
<gene>
    <name evidence="2" type="ORF">CDAR_497591</name>
</gene>
<keyword evidence="3" id="KW-1185">Reference proteome</keyword>
<dbReference type="Proteomes" id="UP001054837">
    <property type="component" value="Unassembled WGS sequence"/>
</dbReference>
<accession>A0AAV4S5C3</accession>
<dbReference type="AlphaFoldDB" id="A0AAV4S5C3"/>
<evidence type="ECO:0000313" key="2">
    <source>
        <dbReference type="EMBL" id="GIY27597.1"/>
    </source>
</evidence>
<feature type="region of interest" description="Disordered" evidence="1">
    <location>
        <begin position="98"/>
        <end position="120"/>
    </location>
</feature>
<protein>
    <submittedName>
        <fullName evidence="2">Uncharacterized protein</fullName>
    </submittedName>
</protein>
<sequence>MGRALSPRGHFPLEWQVQLHLRSTPPGILDCQMNKHFRGRFLVVTVLLCLFVKGKILIVERSLRDQAHPSPPLISPLKGQRLFAIILNEQRAGLGYCPHSNDDSVNKTPPSSGTRERDCVQDPLTDLPSFDRICTKIFPFSLKNL</sequence>
<proteinExistence type="predicted"/>
<dbReference type="EMBL" id="BPLQ01007064">
    <property type="protein sequence ID" value="GIY27597.1"/>
    <property type="molecule type" value="Genomic_DNA"/>
</dbReference>
<name>A0AAV4S5C3_9ARAC</name>
<evidence type="ECO:0000256" key="1">
    <source>
        <dbReference type="SAM" id="MobiDB-lite"/>
    </source>
</evidence>